<dbReference type="AlphaFoldDB" id="A0A9R1WP80"/>
<feature type="compositionally biased region" description="Basic and acidic residues" evidence="5">
    <location>
        <begin position="472"/>
        <end position="496"/>
    </location>
</feature>
<feature type="compositionally biased region" description="Polar residues" evidence="5">
    <location>
        <begin position="568"/>
        <end position="582"/>
    </location>
</feature>
<comment type="subcellular location">
    <subcellularLocation>
        <location evidence="1">Membrane</location>
        <topology evidence="1">Single-pass membrane protein</topology>
    </subcellularLocation>
</comment>
<feature type="region of interest" description="Disordered" evidence="5">
    <location>
        <begin position="699"/>
        <end position="728"/>
    </location>
</feature>
<dbReference type="EMBL" id="NBSK02000001">
    <property type="protein sequence ID" value="KAJ0226257.1"/>
    <property type="molecule type" value="Genomic_DNA"/>
</dbReference>
<sequence length="974" mass="109661">MAKHKRVAFLDTDVGQPEFTPPGCLSLTLLDSESIGILHIHILLHVLLNASCLIILCGKFPDRCFFFGDISSKRDPELYLKYIFALYDHYHKHHHSSSPNNNEVPLIINTPGWVKVPFKNKKRDDRFPTFVSGIGYDVLVDMLNHIAPSHVVNICVSAKSKNLPSGTFWSQDTDAAKEVTLIEIKSANHQDSLNRSVVAHKDSRHIRDLSIITYFTHCFSSDMRMNMMSSIKRIAQALASHPPYEVSMSAVNIKHLHTQVPEAEIFYSLNASIVGLAVSRQGSGNLPQCVGLGRGVDTLRRVVYIITPVPQHLLEDVDLLLQGFIQIPTCLLQNITVEKKFVFGFRVTMRKSKRTFRMFVEEELGGFPHFVVWAVLEWMLIISLYLDGFLAFISNKFADIFELDPPCVLCTRVDHALGGKNNPTSYYSDSICDSHKKDISSLAYCHVHRKLSDIRTMCDGCLLSLSTEKESASDNHNKDQKMFAKPSEKKLTDNNKNDNAIVDTDRCSCCGESLKPKQPSKELSRNFSNLRASSQIPPASPRASGLFPTSSPRASSLFPSSSPRASLMFSTSSPRASSSLFPNSSPRAFSSLFPSSSPRASSSLFPASSPRFSSLAPMASPRAAWRIEEAGRNSELSQARYTELRFVSDNEPDIAEYDFGMNTNAKHYEEMNENTMKTPSHIRGNKFFGVSFAESIESPRWAHKPPKKAPLEKSDLFSETTDESPADGGSILQQLKKQVSDNRKTLVTLYLELDEERCAAAVAANNAMAMITRLQAEKAAVHMEALQYQRMMDEQAEYDEEAIQILRDLYLKKEEDVKVLETEVDVYRARYGEIKKMDSDEYDEYYDEFHPRSVGDRSEFESVEDDQSVDGNRKGNHEDTSGNFETERSHLFGMLKEFENHVRSSSQREDQEPEDRDTGDNASFMKEVNLMREKLAAIEAESGFLKQTAMTLEKGDEGTKILTEIAQHLRKLNS</sequence>
<name>A0A9R1WP80_LACSA</name>
<evidence type="ECO:0000313" key="7">
    <source>
        <dbReference type="EMBL" id="KAJ0226257.1"/>
    </source>
</evidence>
<feature type="compositionally biased region" description="Basic and acidic residues" evidence="5">
    <location>
        <begin position="871"/>
        <end position="884"/>
    </location>
</feature>
<dbReference type="PROSITE" id="PS51775">
    <property type="entry name" value="GTD_BINDING"/>
    <property type="match status" value="1"/>
</dbReference>
<accession>A0A9R1WP80</accession>
<evidence type="ECO:0000256" key="1">
    <source>
        <dbReference type="ARBA" id="ARBA00004167"/>
    </source>
</evidence>
<dbReference type="GO" id="GO:0016020">
    <property type="term" value="C:membrane"/>
    <property type="evidence" value="ECO:0007669"/>
    <property type="project" value="UniProtKB-SubCell"/>
</dbReference>
<evidence type="ECO:0000259" key="6">
    <source>
        <dbReference type="PROSITE" id="PS51775"/>
    </source>
</evidence>
<keyword evidence="2" id="KW-0812">Transmembrane</keyword>
<dbReference type="InterPro" id="IPR039306">
    <property type="entry name" value="MYOB"/>
</dbReference>
<feature type="region of interest" description="Disordered" evidence="5">
    <location>
        <begin position="530"/>
        <end position="582"/>
    </location>
</feature>
<feature type="compositionally biased region" description="Basic and acidic residues" evidence="5">
    <location>
        <begin position="900"/>
        <end position="910"/>
    </location>
</feature>
<organism evidence="7 8">
    <name type="scientific">Lactuca sativa</name>
    <name type="common">Garden lettuce</name>
    <dbReference type="NCBI Taxonomy" id="4236"/>
    <lineage>
        <taxon>Eukaryota</taxon>
        <taxon>Viridiplantae</taxon>
        <taxon>Streptophyta</taxon>
        <taxon>Embryophyta</taxon>
        <taxon>Tracheophyta</taxon>
        <taxon>Spermatophyta</taxon>
        <taxon>Magnoliopsida</taxon>
        <taxon>eudicotyledons</taxon>
        <taxon>Gunneridae</taxon>
        <taxon>Pentapetalae</taxon>
        <taxon>asterids</taxon>
        <taxon>campanulids</taxon>
        <taxon>Asterales</taxon>
        <taxon>Asteraceae</taxon>
        <taxon>Cichorioideae</taxon>
        <taxon>Cichorieae</taxon>
        <taxon>Lactucinae</taxon>
        <taxon>Lactuca</taxon>
    </lineage>
</organism>
<evidence type="ECO:0000256" key="2">
    <source>
        <dbReference type="ARBA" id="ARBA00022692"/>
    </source>
</evidence>
<feature type="domain" description="GTD-binding" evidence="6">
    <location>
        <begin position="730"/>
        <end position="828"/>
    </location>
</feature>
<dbReference type="Pfam" id="PF25467">
    <property type="entry name" value="NOL9_C"/>
    <property type="match status" value="1"/>
</dbReference>
<protein>
    <recommendedName>
        <fullName evidence="6">GTD-binding domain-containing protein</fullName>
    </recommendedName>
</protein>
<feature type="region of interest" description="Disordered" evidence="5">
    <location>
        <begin position="900"/>
        <end position="925"/>
    </location>
</feature>
<dbReference type="InterPro" id="IPR007656">
    <property type="entry name" value="GTD-bd"/>
</dbReference>
<dbReference type="PANTHER" id="PTHR31448:SF43">
    <property type="entry name" value="MYOSIN-BINDING PROTEIN"/>
    <property type="match status" value="1"/>
</dbReference>
<reference evidence="7 8" key="1">
    <citation type="journal article" date="2017" name="Nat. Commun.">
        <title>Genome assembly with in vitro proximity ligation data and whole-genome triplication in lettuce.</title>
        <authorList>
            <person name="Reyes-Chin-Wo S."/>
            <person name="Wang Z."/>
            <person name="Yang X."/>
            <person name="Kozik A."/>
            <person name="Arikit S."/>
            <person name="Song C."/>
            <person name="Xia L."/>
            <person name="Froenicke L."/>
            <person name="Lavelle D.O."/>
            <person name="Truco M.J."/>
            <person name="Xia R."/>
            <person name="Zhu S."/>
            <person name="Xu C."/>
            <person name="Xu H."/>
            <person name="Xu X."/>
            <person name="Cox K."/>
            <person name="Korf I."/>
            <person name="Meyers B.C."/>
            <person name="Michelmore R.W."/>
        </authorList>
    </citation>
    <scope>NUCLEOTIDE SEQUENCE [LARGE SCALE GENOMIC DNA]</scope>
    <source>
        <strain evidence="8">cv. Salinas</strain>
        <tissue evidence="7">Seedlings</tissue>
    </source>
</reference>
<keyword evidence="4" id="KW-0472">Membrane</keyword>
<evidence type="ECO:0000256" key="4">
    <source>
        <dbReference type="ARBA" id="ARBA00023136"/>
    </source>
</evidence>
<dbReference type="Pfam" id="PF04576">
    <property type="entry name" value="Zein-binding"/>
    <property type="match status" value="1"/>
</dbReference>
<dbReference type="PANTHER" id="PTHR31448">
    <property type="entry name" value="MYOSIN-BINDING PROTEIN 2"/>
    <property type="match status" value="1"/>
</dbReference>
<gene>
    <name evidence="7" type="ORF">LSAT_V11C100005410</name>
</gene>
<dbReference type="InterPro" id="IPR027417">
    <property type="entry name" value="P-loop_NTPase"/>
</dbReference>
<evidence type="ECO:0000256" key="5">
    <source>
        <dbReference type="SAM" id="MobiDB-lite"/>
    </source>
</evidence>
<comment type="caution">
    <text evidence="7">The sequence shown here is derived from an EMBL/GenBank/DDBJ whole genome shotgun (WGS) entry which is preliminary data.</text>
</comment>
<feature type="region of interest" description="Disordered" evidence="5">
    <location>
        <begin position="472"/>
        <end position="497"/>
    </location>
</feature>
<dbReference type="GO" id="GO:0080115">
    <property type="term" value="F:myosin XI tail binding"/>
    <property type="evidence" value="ECO:0007669"/>
    <property type="project" value="UniProtKB-ARBA"/>
</dbReference>
<feature type="compositionally biased region" description="Low complexity" evidence="5">
    <location>
        <begin position="550"/>
        <end position="567"/>
    </location>
</feature>
<dbReference type="InterPro" id="IPR032319">
    <property type="entry name" value="CLP1_P"/>
</dbReference>
<keyword evidence="8" id="KW-1185">Reference proteome</keyword>
<feature type="region of interest" description="Disordered" evidence="5">
    <location>
        <begin position="853"/>
        <end position="884"/>
    </location>
</feature>
<dbReference type="Proteomes" id="UP000235145">
    <property type="component" value="Unassembled WGS sequence"/>
</dbReference>
<dbReference type="Pfam" id="PF16575">
    <property type="entry name" value="CLP1_P"/>
    <property type="match status" value="1"/>
</dbReference>
<evidence type="ECO:0000313" key="8">
    <source>
        <dbReference type="Proteomes" id="UP000235145"/>
    </source>
</evidence>
<proteinExistence type="predicted"/>
<keyword evidence="3" id="KW-1133">Transmembrane helix</keyword>
<dbReference type="InterPro" id="IPR057570">
    <property type="entry name" value="NOL9_C"/>
</dbReference>
<evidence type="ECO:0000256" key="3">
    <source>
        <dbReference type="ARBA" id="ARBA00022989"/>
    </source>
</evidence>
<dbReference type="Gene3D" id="3.40.50.300">
    <property type="entry name" value="P-loop containing nucleotide triphosphate hydrolases"/>
    <property type="match status" value="1"/>
</dbReference>